<reference evidence="2" key="1">
    <citation type="submission" date="2018-05" db="EMBL/GenBank/DDBJ databases">
        <authorList>
            <person name="Lanie J.A."/>
            <person name="Ng W.-L."/>
            <person name="Kazmierczak K.M."/>
            <person name="Andrzejewski T.M."/>
            <person name="Davidsen T.M."/>
            <person name="Wayne K.J."/>
            <person name="Tettelin H."/>
            <person name="Glass J.I."/>
            <person name="Rusch D."/>
            <person name="Podicherti R."/>
            <person name="Tsui H.-C.T."/>
            <person name="Winkler M.E."/>
        </authorList>
    </citation>
    <scope>NUCLEOTIDE SEQUENCE</scope>
</reference>
<accession>A0A382WHC2</accession>
<dbReference type="AlphaFoldDB" id="A0A382WHC2"/>
<feature type="transmembrane region" description="Helical" evidence="1">
    <location>
        <begin position="55"/>
        <end position="75"/>
    </location>
</feature>
<keyword evidence="1" id="KW-0472">Membrane</keyword>
<keyword evidence="1" id="KW-1133">Transmembrane helix</keyword>
<gene>
    <name evidence="2" type="ORF">METZ01_LOCUS411026</name>
</gene>
<evidence type="ECO:0000256" key="1">
    <source>
        <dbReference type="SAM" id="Phobius"/>
    </source>
</evidence>
<evidence type="ECO:0000313" key="2">
    <source>
        <dbReference type="EMBL" id="SVD58172.1"/>
    </source>
</evidence>
<protein>
    <recommendedName>
        <fullName evidence="3">Paraquat-inducible protein A</fullName>
    </recommendedName>
</protein>
<evidence type="ECO:0008006" key="3">
    <source>
        <dbReference type="Google" id="ProtNLM"/>
    </source>
</evidence>
<dbReference type="EMBL" id="UINC01159855">
    <property type="protein sequence ID" value="SVD58172.1"/>
    <property type="molecule type" value="Genomic_DNA"/>
</dbReference>
<dbReference type="InterPro" id="IPR007498">
    <property type="entry name" value="PqiA-like"/>
</dbReference>
<organism evidence="2">
    <name type="scientific">marine metagenome</name>
    <dbReference type="NCBI Taxonomy" id="408172"/>
    <lineage>
        <taxon>unclassified sequences</taxon>
        <taxon>metagenomes</taxon>
        <taxon>ecological metagenomes</taxon>
    </lineage>
</organism>
<sequence length="152" mass="17305">MKDLKLTWIVLSIIEAITLVLGATLPLAHVSEFWVFKNEFSIFSLTAMLLSSGEFLLGIVVGLFGFVVPMAKILMRHFVSTILSKFALHKFSMVDIFLLSFLVYSSKISSVFDLELLVGFYFLLTSIVVGYLQIIFSRREDRLENQNEKINL</sequence>
<name>A0A382WHC2_9ZZZZ</name>
<feature type="transmembrane region" description="Helical" evidence="1">
    <location>
        <begin position="87"/>
        <end position="104"/>
    </location>
</feature>
<feature type="transmembrane region" description="Helical" evidence="1">
    <location>
        <begin position="116"/>
        <end position="136"/>
    </location>
</feature>
<keyword evidence="1" id="KW-0812">Transmembrane</keyword>
<dbReference type="Pfam" id="PF04403">
    <property type="entry name" value="PqiA"/>
    <property type="match status" value="1"/>
</dbReference>
<proteinExistence type="predicted"/>